<evidence type="ECO:0000259" key="3">
    <source>
        <dbReference type="PROSITE" id="PS50011"/>
    </source>
</evidence>
<dbReference type="PROSITE" id="PS50011">
    <property type="entry name" value="PROTEIN_KINASE_DOM"/>
    <property type="match status" value="1"/>
</dbReference>
<dbReference type="InterPro" id="IPR011009">
    <property type="entry name" value="Kinase-like_dom_sf"/>
</dbReference>
<reference evidence="4 5" key="2">
    <citation type="submission" date="2017-09" db="EMBL/GenBank/DDBJ databases">
        <title>Extensive intraspecific genome diversity in a model arbuscular mycorrhizal fungus.</title>
        <authorList>
            <person name="Chen E.C."/>
            <person name="Morin E."/>
            <person name="Beaudet D."/>
            <person name="Noel J."/>
            <person name="Ndikumana S."/>
            <person name="Charron P."/>
            <person name="St-Onge C."/>
            <person name="Giorgi J."/>
            <person name="Grigoriev I.V."/>
            <person name="Roux C."/>
            <person name="Martin F.M."/>
            <person name="Corradi N."/>
        </authorList>
    </citation>
    <scope>NUCLEOTIDE SEQUENCE [LARGE SCALE GENOMIC DNA]</scope>
    <source>
        <strain evidence="4 5">A5</strain>
    </source>
</reference>
<reference evidence="4 5" key="1">
    <citation type="submission" date="2016-04" db="EMBL/GenBank/DDBJ databases">
        <title>Genome analyses suggest a sexual origin of heterokaryosis in a supposedly ancient asexual fungus.</title>
        <authorList>
            <person name="Ropars J."/>
            <person name="Sedzielewska K."/>
            <person name="Noel J."/>
            <person name="Charron P."/>
            <person name="Farinelli L."/>
            <person name="Marton T."/>
            <person name="Kruger M."/>
            <person name="Pelin A."/>
            <person name="Brachmann A."/>
            <person name="Corradi N."/>
        </authorList>
    </citation>
    <scope>NUCLEOTIDE SEQUENCE [LARGE SCALE GENOMIC DNA]</scope>
    <source>
        <strain evidence="4 5">A5</strain>
    </source>
</reference>
<evidence type="ECO:0000256" key="2">
    <source>
        <dbReference type="ARBA" id="ARBA00022840"/>
    </source>
</evidence>
<dbReference type="Pfam" id="PF07714">
    <property type="entry name" value="PK_Tyr_Ser-Thr"/>
    <property type="match status" value="1"/>
</dbReference>
<sequence length="569" mass="65999">MLTNGIKGNLQLWKGFFINISHSLIRFYHISSDDFSYKFMRLQSIIWVLGKTLTTSIQPPRKPKLLGSSLIEFHHFVFRDGTHVSNFHNKCDNRGATIVIAKVKGTNQIIGGYNPLVWDLNNSIRQQKIKTKISRNSHINHKNCYKPEHAKLWCKECVPHCMIEGWTSGNDDIDEFIKDTIYNAMYDKYHKYPLFLEWIPFDRFEDIKQIGEGGFSKVYSATWIDGKAKYFRQNDGNWKKLEPEPMKIAMKKLNGSQNISAEYLNELKAHWSLYSLESYSLKFFGITKDTETKEFMMIIQLANQGNLRHVLSNNFNNLSWDFKLFSLYYIAFDLKNLHQLGYFHKDFHSGNILQNDEFSFISDFGLSGPSNEQKSDNKICGVLPYIAPEVLNGGVYTLSSDVYSFGVFMTELSSGKPPFFKRKHDVSLVLEICNGTRPEFGKGTPDVYKKLAYRCMDANPDQRPTSDELNETLNFWYYSYDGNNYYQEEERFGYKGEKIKAMFDEADKEIPNISTLYEKNPDAIYASRVFTFNNLPKPVNSSVITSYLNDEDDNKDSQDSKLFDLEIPN</sequence>
<gene>
    <name evidence="4" type="ORF">RhiirA5_419645</name>
</gene>
<accession>A0A2N0PHS6</accession>
<dbReference type="VEuPathDB" id="FungiDB:FUN_024607"/>
<dbReference type="SUPFAM" id="SSF56112">
    <property type="entry name" value="Protein kinase-like (PK-like)"/>
    <property type="match status" value="1"/>
</dbReference>
<dbReference type="VEuPathDB" id="FungiDB:RhiirA1_470502"/>
<dbReference type="AlphaFoldDB" id="A0A2N0PHS6"/>
<proteinExistence type="predicted"/>
<dbReference type="Gene3D" id="1.10.510.10">
    <property type="entry name" value="Transferase(Phosphotransferase) domain 1"/>
    <property type="match status" value="1"/>
</dbReference>
<organism evidence="4 5">
    <name type="scientific">Rhizophagus irregularis</name>
    <dbReference type="NCBI Taxonomy" id="588596"/>
    <lineage>
        <taxon>Eukaryota</taxon>
        <taxon>Fungi</taxon>
        <taxon>Fungi incertae sedis</taxon>
        <taxon>Mucoromycota</taxon>
        <taxon>Glomeromycotina</taxon>
        <taxon>Glomeromycetes</taxon>
        <taxon>Glomerales</taxon>
        <taxon>Glomeraceae</taxon>
        <taxon>Rhizophagus</taxon>
    </lineage>
</organism>
<dbReference type="InterPro" id="IPR051681">
    <property type="entry name" value="Ser/Thr_Kinases-Pseudokinases"/>
</dbReference>
<evidence type="ECO:0000313" key="4">
    <source>
        <dbReference type="EMBL" id="PKC06379.1"/>
    </source>
</evidence>
<evidence type="ECO:0000256" key="1">
    <source>
        <dbReference type="ARBA" id="ARBA00022741"/>
    </source>
</evidence>
<keyword evidence="4" id="KW-0418">Kinase</keyword>
<dbReference type="GO" id="GO:0005524">
    <property type="term" value="F:ATP binding"/>
    <property type="evidence" value="ECO:0007669"/>
    <property type="project" value="UniProtKB-KW"/>
</dbReference>
<dbReference type="InterPro" id="IPR000719">
    <property type="entry name" value="Prot_kinase_dom"/>
</dbReference>
<keyword evidence="4" id="KW-0808">Transferase</keyword>
<keyword evidence="2" id="KW-0067">ATP-binding</keyword>
<comment type="caution">
    <text evidence="4">The sequence shown here is derived from an EMBL/GenBank/DDBJ whole genome shotgun (WGS) entry which is preliminary data.</text>
</comment>
<dbReference type="Proteomes" id="UP000232722">
    <property type="component" value="Unassembled WGS sequence"/>
</dbReference>
<keyword evidence="1" id="KW-0547">Nucleotide-binding</keyword>
<dbReference type="PANTHER" id="PTHR44329:SF298">
    <property type="entry name" value="MIXED LINEAGE KINASE DOMAIN-LIKE PROTEIN"/>
    <property type="match status" value="1"/>
</dbReference>
<dbReference type="GO" id="GO:0004674">
    <property type="term" value="F:protein serine/threonine kinase activity"/>
    <property type="evidence" value="ECO:0007669"/>
    <property type="project" value="TreeGrafter"/>
</dbReference>
<name>A0A2N0PHS6_9GLOM</name>
<evidence type="ECO:0000313" key="5">
    <source>
        <dbReference type="Proteomes" id="UP000232722"/>
    </source>
</evidence>
<dbReference type="PANTHER" id="PTHR44329">
    <property type="entry name" value="SERINE/THREONINE-PROTEIN KINASE TNNI3K-RELATED"/>
    <property type="match status" value="1"/>
</dbReference>
<protein>
    <submittedName>
        <fullName evidence="4">Kinase-like protein</fullName>
    </submittedName>
</protein>
<dbReference type="VEuPathDB" id="FungiDB:RhiirFUN_004145"/>
<feature type="domain" description="Protein kinase" evidence="3">
    <location>
        <begin position="204"/>
        <end position="477"/>
    </location>
</feature>
<dbReference type="InterPro" id="IPR001245">
    <property type="entry name" value="Ser-Thr/Tyr_kinase_cat_dom"/>
</dbReference>
<dbReference type="EMBL" id="LLXJ01000765">
    <property type="protein sequence ID" value="PKC06379.1"/>
    <property type="molecule type" value="Genomic_DNA"/>
</dbReference>